<evidence type="ECO:0000313" key="1">
    <source>
        <dbReference type="Proteomes" id="UP000192223"/>
    </source>
</evidence>
<dbReference type="KEGG" id="apln:108735050"/>
<dbReference type="InParanoid" id="A0A7F5RGV6"/>
<name>A0A7F5RGV6_AGRPL</name>
<dbReference type="Proteomes" id="UP000192223">
    <property type="component" value="Unplaced"/>
</dbReference>
<protein>
    <submittedName>
        <fullName evidence="2">Uncharacterized protein LOC108735050</fullName>
    </submittedName>
</protein>
<dbReference type="PANTHER" id="PTHR31508:SF2">
    <property type="entry name" value="PROTEIN PITCHFORK"/>
    <property type="match status" value="1"/>
</dbReference>
<dbReference type="GO" id="GO:0008092">
    <property type="term" value="F:cytoskeletal protein binding"/>
    <property type="evidence" value="ECO:0007669"/>
    <property type="project" value="TreeGrafter"/>
</dbReference>
<dbReference type="PANTHER" id="PTHR31508">
    <property type="entry name" value="PROTEIN PITCHFORK"/>
    <property type="match status" value="1"/>
</dbReference>
<gene>
    <name evidence="2" type="primary">LOC108735050</name>
</gene>
<dbReference type="InterPro" id="IPR033602">
    <property type="entry name" value="CIMAP3"/>
</dbReference>
<dbReference type="AlphaFoldDB" id="A0A7F5RGV6"/>
<dbReference type="RefSeq" id="XP_025835105.1">
    <property type="nucleotide sequence ID" value="XM_025979320.1"/>
</dbReference>
<sequence length="264" mass="31063">MDDVESGEEGEFPYVVQRVIQNPICFGSKIPRDTNPIGKNLSSFQKRYGNAEILTKLTPQTYNLEHLTSGVYLIQNKVRSNRGVSGLASRGPRMIYKRNRNPSPTRYELLQKRIFRKNKAPFNSNKLRKTIDESDAPGPGTYDPDAKKCRRTGLQNNFGRPTVEPAYEVKCLNKPCDVCIKCSKVCNYDYWHQDYTIFLCHFCMEEERLEREMYKSSELRKFKRMRTCTFVHDHQGTTAKIFQWERNKLNEKLRIENYLKKYMI</sequence>
<organism evidence="1 2">
    <name type="scientific">Agrilus planipennis</name>
    <name type="common">Emerald ash borer</name>
    <name type="synonym">Agrilus marcopoli</name>
    <dbReference type="NCBI Taxonomy" id="224129"/>
    <lineage>
        <taxon>Eukaryota</taxon>
        <taxon>Metazoa</taxon>
        <taxon>Ecdysozoa</taxon>
        <taxon>Arthropoda</taxon>
        <taxon>Hexapoda</taxon>
        <taxon>Insecta</taxon>
        <taxon>Pterygota</taxon>
        <taxon>Neoptera</taxon>
        <taxon>Endopterygota</taxon>
        <taxon>Coleoptera</taxon>
        <taxon>Polyphaga</taxon>
        <taxon>Elateriformia</taxon>
        <taxon>Buprestoidea</taxon>
        <taxon>Buprestidae</taxon>
        <taxon>Agrilinae</taxon>
        <taxon>Agrilus</taxon>
    </lineage>
</organism>
<dbReference type="GO" id="GO:0031344">
    <property type="term" value="P:regulation of cell projection organization"/>
    <property type="evidence" value="ECO:0007669"/>
    <property type="project" value="TreeGrafter"/>
</dbReference>
<dbReference type="GeneID" id="108735050"/>
<reference evidence="2" key="1">
    <citation type="submission" date="2025-08" db="UniProtKB">
        <authorList>
            <consortium name="RefSeq"/>
        </authorList>
    </citation>
    <scope>IDENTIFICATION</scope>
    <source>
        <tissue evidence="2">Entire body</tissue>
    </source>
</reference>
<proteinExistence type="predicted"/>
<evidence type="ECO:0000313" key="2">
    <source>
        <dbReference type="RefSeq" id="XP_025835105.1"/>
    </source>
</evidence>
<accession>A0A7F5RGV6</accession>
<keyword evidence="1" id="KW-1185">Reference proteome</keyword>
<dbReference type="OrthoDB" id="8189408at2759"/>